<evidence type="ECO:0000313" key="7">
    <source>
        <dbReference type="EMBL" id="MBW8484415.1"/>
    </source>
</evidence>
<evidence type="ECO:0000259" key="6">
    <source>
        <dbReference type="PROSITE" id="PS50850"/>
    </source>
</evidence>
<dbReference type="InterPro" id="IPR036259">
    <property type="entry name" value="MFS_trans_sf"/>
</dbReference>
<accession>A0ABS7FVF7</accession>
<dbReference type="PROSITE" id="PS50850">
    <property type="entry name" value="MFS"/>
    <property type="match status" value="1"/>
</dbReference>
<dbReference type="SUPFAM" id="SSF103473">
    <property type="entry name" value="MFS general substrate transporter"/>
    <property type="match status" value="1"/>
</dbReference>
<organism evidence="7 8">
    <name type="scientific">Actinomadura parmotrematis</name>
    <dbReference type="NCBI Taxonomy" id="2864039"/>
    <lineage>
        <taxon>Bacteria</taxon>
        <taxon>Bacillati</taxon>
        <taxon>Actinomycetota</taxon>
        <taxon>Actinomycetes</taxon>
        <taxon>Streptosporangiales</taxon>
        <taxon>Thermomonosporaceae</taxon>
        <taxon>Actinomadura</taxon>
    </lineage>
</organism>
<dbReference type="Proteomes" id="UP000774570">
    <property type="component" value="Unassembled WGS sequence"/>
</dbReference>
<keyword evidence="2 5" id="KW-0812">Transmembrane</keyword>
<dbReference type="RefSeq" id="WP_220167641.1">
    <property type="nucleotide sequence ID" value="NZ_JAIBOA010000011.1"/>
</dbReference>
<feature type="transmembrane region" description="Helical" evidence="5">
    <location>
        <begin position="16"/>
        <end position="38"/>
    </location>
</feature>
<dbReference type="PANTHER" id="PTHR42718:SF42">
    <property type="entry name" value="EXPORT PROTEIN"/>
    <property type="match status" value="1"/>
</dbReference>
<gene>
    <name evidence="7" type="ORF">K1Y72_18675</name>
</gene>
<dbReference type="InterPro" id="IPR011701">
    <property type="entry name" value="MFS"/>
</dbReference>
<dbReference type="Gene3D" id="1.20.1250.20">
    <property type="entry name" value="MFS general substrate transporter like domains"/>
    <property type="match status" value="1"/>
</dbReference>
<dbReference type="Pfam" id="PF07690">
    <property type="entry name" value="MFS_1"/>
    <property type="match status" value="1"/>
</dbReference>
<feature type="transmembrane region" description="Helical" evidence="5">
    <location>
        <begin position="357"/>
        <end position="380"/>
    </location>
</feature>
<keyword evidence="4 5" id="KW-0472">Membrane</keyword>
<dbReference type="InterPro" id="IPR020846">
    <property type="entry name" value="MFS_dom"/>
</dbReference>
<feature type="transmembrane region" description="Helical" evidence="5">
    <location>
        <begin position="82"/>
        <end position="101"/>
    </location>
</feature>
<feature type="transmembrane region" description="Helical" evidence="5">
    <location>
        <begin position="434"/>
        <end position="453"/>
    </location>
</feature>
<dbReference type="EMBL" id="JAIBOA010000011">
    <property type="protein sequence ID" value="MBW8484415.1"/>
    <property type="molecule type" value="Genomic_DNA"/>
</dbReference>
<feature type="transmembrane region" description="Helical" evidence="5">
    <location>
        <begin position="50"/>
        <end position="70"/>
    </location>
</feature>
<feature type="transmembrane region" description="Helical" evidence="5">
    <location>
        <begin position="168"/>
        <end position="188"/>
    </location>
</feature>
<feature type="transmembrane region" description="Helical" evidence="5">
    <location>
        <begin position="226"/>
        <end position="248"/>
    </location>
</feature>
<evidence type="ECO:0000256" key="5">
    <source>
        <dbReference type="SAM" id="Phobius"/>
    </source>
</evidence>
<keyword evidence="3 5" id="KW-1133">Transmembrane helix</keyword>
<sequence length="479" mass="47897">MADRTVRLASATGRRVVVTTVLGSGVAFLDGSVVNVALPAIGRDLGGGLAILQWVLDGYLLTLSALLLLGGALGDRYGHRRVFGAGLALFTAASLACGLAPTSGTLIAARLLQGAGGALLVPGSLAMIDATIDRADRGAAIGRWAGFSGVASAIGPFLGGWLVDAASWRWVFLINLPLAAVTLATLRGVPETRATATGRLDVAGAISVTAGLGGAVYALIEIPAHGWTPLATALAAAGAAGLALFPLIESRAADPLLPLSMLRSVQFVGVNATTLAVYAALGGALFLLTLQLQNSLGYSALAAGVATLPMTLIMMLLSSRMGALAQKAGARVPMTAGPLVAACGLALMALARPGASYWTGVLPGVVVFGLGMALTVAPLTSTVMASVDEAHAGAASGTNNAVSRLANLLAVAVLPLVAGVNTGDGPLGPGYSRAMLIAAVLCALGGAVAWCTVRRSVPVRHHIPAGLHQSCQDPATVAR</sequence>
<feature type="transmembrane region" description="Helical" evidence="5">
    <location>
        <begin position="401"/>
        <end position="422"/>
    </location>
</feature>
<name>A0ABS7FVF7_9ACTN</name>
<feature type="transmembrane region" description="Helical" evidence="5">
    <location>
        <begin position="140"/>
        <end position="162"/>
    </location>
</feature>
<protein>
    <submittedName>
        <fullName evidence="7">MFS transporter</fullName>
    </submittedName>
</protein>
<keyword evidence="8" id="KW-1185">Reference proteome</keyword>
<proteinExistence type="predicted"/>
<feature type="transmembrane region" description="Helical" evidence="5">
    <location>
        <begin position="107"/>
        <end position="128"/>
    </location>
</feature>
<evidence type="ECO:0000256" key="2">
    <source>
        <dbReference type="ARBA" id="ARBA00022692"/>
    </source>
</evidence>
<evidence type="ECO:0000313" key="8">
    <source>
        <dbReference type="Proteomes" id="UP000774570"/>
    </source>
</evidence>
<dbReference type="Gene3D" id="1.20.1720.10">
    <property type="entry name" value="Multidrug resistance protein D"/>
    <property type="match status" value="1"/>
</dbReference>
<feature type="transmembrane region" description="Helical" evidence="5">
    <location>
        <begin position="296"/>
        <end position="317"/>
    </location>
</feature>
<feature type="transmembrane region" description="Helical" evidence="5">
    <location>
        <begin position="329"/>
        <end position="351"/>
    </location>
</feature>
<dbReference type="PANTHER" id="PTHR42718">
    <property type="entry name" value="MAJOR FACILITATOR SUPERFAMILY MULTIDRUG TRANSPORTER MFSC"/>
    <property type="match status" value="1"/>
</dbReference>
<comment type="caution">
    <text evidence="7">The sequence shown here is derived from an EMBL/GenBank/DDBJ whole genome shotgun (WGS) entry which is preliminary data.</text>
</comment>
<reference evidence="7 8" key="1">
    <citation type="submission" date="2021-07" db="EMBL/GenBank/DDBJ databases">
        <title>Actinomadura sp. PM05-2 isolated from lichen.</title>
        <authorList>
            <person name="Somphong A."/>
            <person name="Phongsopitanun W."/>
            <person name="Tanasupawat S."/>
            <person name="Peongsungnone V."/>
        </authorList>
    </citation>
    <scope>NUCLEOTIDE SEQUENCE [LARGE SCALE GENOMIC DNA]</scope>
    <source>
        <strain evidence="7 8">PM05-2</strain>
    </source>
</reference>
<feature type="transmembrane region" description="Helical" evidence="5">
    <location>
        <begin position="200"/>
        <end position="220"/>
    </location>
</feature>
<feature type="domain" description="Major facilitator superfamily (MFS) profile" evidence="6">
    <location>
        <begin position="16"/>
        <end position="457"/>
    </location>
</feature>
<dbReference type="CDD" id="cd17321">
    <property type="entry name" value="MFS_MMR_MDR_like"/>
    <property type="match status" value="1"/>
</dbReference>
<comment type="subcellular location">
    <subcellularLocation>
        <location evidence="1">Cell membrane</location>
        <topology evidence="1">Multi-pass membrane protein</topology>
    </subcellularLocation>
</comment>
<evidence type="ECO:0000256" key="1">
    <source>
        <dbReference type="ARBA" id="ARBA00004651"/>
    </source>
</evidence>
<evidence type="ECO:0000256" key="3">
    <source>
        <dbReference type="ARBA" id="ARBA00022989"/>
    </source>
</evidence>
<evidence type="ECO:0000256" key="4">
    <source>
        <dbReference type="ARBA" id="ARBA00023136"/>
    </source>
</evidence>
<feature type="transmembrane region" description="Helical" evidence="5">
    <location>
        <begin position="268"/>
        <end position="290"/>
    </location>
</feature>